<comment type="caution">
    <text evidence="2">The sequence shown here is derived from an EMBL/GenBank/DDBJ whole genome shotgun (WGS) entry which is preliminary data.</text>
</comment>
<gene>
    <name evidence="2" type="ORF">B0T14DRAFT_313655</name>
</gene>
<name>A0AA39U1Y6_9PEZI</name>
<dbReference type="AlphaFoldDB" id="A0AA39U1Y6"/>
<evidence type="ECO:0000313" key="2">
    <source>
        <dbReference type="EMBL" id="KAK0610743.1"/>
    </source>
</evidence>
<dbReference type="Proteomes" id="UP001175000">
    <property type="component" value="Unassembled WGS sequence"/>
</dbReference>
<sequence length="290" mass="32200">MAPAFSLTSTGTKPLHDLLGGYLPPNLIPNSELSFTRARIWLQACDKNHAECRKHAVKSPYMPKRVLEVHGAPLTLRARLVNNAPPASYAALSYCWGGDQMAKSIKSRVHKYKKDIPLDKLPRTIYDALVVTRGIGLCYLWVDAMCIIQDDGDDMAEQMGQMFAVYRGAYVTISAATAATSNEGFLHPRTSFKPLILSACLSSNTFGPVLASPGPRTSLRRSTVPEYPLFTRSWTYQEHQLSTRLLIYTPLGLISWCPLSTHRDGGNEHPNWQSQNEFATSPPLILVRPS</sequence>
<evidence type="ECO:0000313" key="3">
    <source>
        <dbReference type="Proteomes" id="UP001175000"/>
    </source>
</evidence>
<keyword evidence="3" id="KW-1185">Reference proteome</keyword>
<protein>
    <submittedName>
        <fullName evidence="2">Heterokaryon incompatibility protein-domain-containing protein</fullName>
    </submittedName>
</protein>
<evidence type="ECO:0000259" key="1">
    <source>
        <dbReference type="Pfam" id="PF06985"/>
    </source>
</evidence>
<feature type="domain" description="Heterokaryon incompatibility" evidence="1">
    <location>
        <begin position="89"/>
        <end position="238"/>
    </location>
</feature>
<reference evidence="2" key="1">
    <citation type="submission" date="2023-06" db="EMBL/GenBank/DDBJ databases">
        <title>Genome-scale phylogeny and comparative genomics of the fungal order Sordariales.</title>
        <authorList>
            <consortium name="Lawrence Berkeley National Laboratory"/>
            <person name="Hensen N."/>
            <person name="Bonometti L."/>
            <person name="Westerberg I."/>
            <person name="Brannstrom I.O."/>
            <person name="Guillou S."/>
            <person name="Cros-Aarteil S."/>
            <person name="Calhoun S."/>
            <person name="Haridas S."/>
            <person name="Kuo A."/>
            <person name="Mondo S."/>
            <person name="Pangilinan J."/>
            <person name="Riley R."/>
            <person name="Labutti K."/>
            <person name="Andreopoulos B."/>
            <person name="Lipzen A."/>
            <person name="Chen C."/>
            <person name="Yanf M."/>
            <person name="Daum C."/>
            <person name="Ng V."/>
            <person name="Clum A."/>
            <person name="Steindorff A."/>
            <person name="Ohm R."/>
            <person name="Martin F."/>
            <person name="Silar P."/>
            <person name="Natvig D."/>
            <person name="Lalanne C."/>
            <person name="Gautier V."/>
            <person name="Ament-Velasquez S.L."/>
            <person name="Kruys A."/>
            <person name="Hutchinson M.I."/>
            <person name="Powell A.J."/>
            <person name="Barry K."/>
            <person name="Miller A.N."/>
            <person name="Grigoriev I.V."/>
            <person name="Debuchy R."/>
            <person name="Gladieux P."/>
            <person name="Thoren M.H."/>
            <person name="Johannesson H."/>
        </authorList>
    </citation>
    <scope>NUCLEOTIDE SEQUENCE</scope>
    <source>
        <strain evidence="2">CBS 606.72</strain>
    </source>
</reference>
<dbReference type="Pfam" id="PF06985">
    <property type="entry name" value="HET"/>
    <property type="match status" value="1"/>
</dbReference>
<dbReference type="PANTHER" id="PTHR33112:SF16">
    <property type="entry name" value="HETEROKARYON INCOMPATIBILITY DOMAIN-CONTAINING PROTEIN"/>
    <property type="match status" value="1"/>
</dbReference>
<accession>A0AA39U1Y6</accession>
<dbReference type="PANTHER" id="PTHR33112">
    <property type="entry name" value="DOMAIN PROTEIN, PUTATIVE-RELATED"/>
    <property type="match status" value="1"/>
</dbReference>
<dbReference type="EMBL" id="JAULSU010000007">
    <property type="protein sequence ID" value="KAK0610743.1"/>
    <property type="molecule type" value="Genomic_DNA"/>
</dbReference>
<dbReference type="InterPro" id="IPR010730">
    <property type="entry name" value="HET"/>
</dbReference>
<organism evidence="2 3">
    <name type="scientific">Immersiella caudata</name>
    <dbReference type="NCBI Taxonomy" id="314043"/>
    <lineage>
        <taxon>Eukaryota</taxon>
        <taxon>Fungi</taxon>
        <taxon>Dikarya</taxon>
        <taxon>Ascomycota</taxon>
        <taxon>Pezizomycotina</taxon>
        <taxon>Sordariomycetes</taxon>
        <taxon>Sordariomycetidae</taxon>
        <taxon>Sordariales</taxon>
        <taxon>Lasiosphaeriaceae</taxon>
        <taxon>Immersiella</taxon>
    </lineage>
</organism>
<proteinExistence type="predicted"/>